<dbReference type="RefSeq" id="WP_230553159.1">
    <property type="nucleotide sequence ID" value="NZ_JAJISD010000011.1"/>
</dbReference>
<protein>
    <recommendedName>
        <fullName evidence="1">Glycosyltransferase subfamily 4-like N-terminal domain-containing protein</fullName>
    </recommendedName>
</protein>
<evidence type="ECO:0000313" key="2">
    <source>
        <dbReference type="EMBL" id="MCC8431730.1"/>
    </source>
</evidence>
<dbReference type="SUPFAM" id="SSF53756">
    <property type="entry name" value="UDP-Glycosyltransferase/glycogen phosphorylase"/>
    <property type="match status" value="1"/>
</dbReference>
<evidence type="ECO:0000313" key="3">
    <source>
        <dbReference type="Proteomes" id="UP001198862"/>
    </source>
</evidence>
<dbReference type="EMBL" id="JAJISD010000011">
    <property type="protein sequence ID" value="MCC8431730.1"/>
    <property type="molecule type" value="Genomic_DNA"/>
</dbReference>
<dbReference type="Gene3D" id="3.40.50.2000">
    <property type="entry name" value="Glycogen Phosphorylase B"/>
    <property type="match status" value="1"/>
</dbReference>
<dbReference type="Proteomes" id="UP001198862">
    <property type="component" value="Unassembled WGS sequence"/>
</dbReference>
<name>A0ABS8L093_9HYPH</name>
<evidence type="ECO:0000259" key="1">
    <source>
        <dbReference type="Pfam" id="PF13579"/>
    </source>
</evidence>
<proteinExistence type="predicted"/>
<organism evidence="2 3">
    <name type="scientific">Reyranella aquatilis</name>
    <dbReference type="NCBI Taxonomy" id="2035356"/>
    <lineage>
        <taxon>Bacteria</taxon>
        <taxon>Pseudomonadati</taxon>
        <taxon>Pseudomonadota</taxon>
        <taxon>Alphaproteobacteria</taxon>
        <taxon>Hyphomicrobiales</taxon>
        <taxon>Reyranellaceae</taxon>
        <taxon>Reyranella</taxon>
    </lineage>
</organism>
<dbReference type="InterPro" id="IPR028098">
    <property type="entry name" value="Glyco_trans_4-like_N"/>
</dbReference>
<reference evidence="2 3" key="1">
    <citation type="submission" date="2021-11" db="EMBL/GenBank/DDBJ databases">
        <authorList>
            <person name="Lee D.-H."/>
            <person name="Kim S.-B."/>
        </authorList>
    </citation>
    <scope>NUCLEOTIDE SEQUENCE [LARGE SCALE GENOMIC DNA]</scope>
    <source>
        <strain evidence="2 3">KCTC 52223</strain>
    </source>
</reference>
<accession>A0ABS8L093</accession>
<feature type="domain" description="Glycosyltransferase subfamily 4-like N-terminal" evidence="1">
    <location>
        <begin position="30"/>
        <end position="204"/>
    </location>
</feature>
<gene>
    <name evidence="2" type="ORF">LJ725_22365</name>
</gene>
<keyword evidence="3" id="KW-1185">Reference proteome</keyword>
<sequence>MMQLLEQSPFDPAKEPRIVIIADWLPPDFGAVGQYMLMRAQALAEQGHDVTLVGLSTARGSTIRKMRGRGQLAEIRLSARPVPRGSLVGRMVWTIETNLRLIFAAFGALRAADGILFTGSPPFLIHLLVPLKPLWRAKLVYRITDFHPECLIAARDRPSRALGALLGLTNFWRRRVEGFEVLGEDQRRRLAETGVPADRIVLVRDGSPVEFPADAPVEPLPVELAGRCVLLYSGNYGVAHEVDTVARGYERHHRQGTGRVRLWLSATGGGAEDLAARFAAAGLPFHRSSPVPLERLSGLLRAPAAHLVTLRDAFVGYVMPSKIYACIESGKPVLFVGSAASDVDLLARNSPAGYWRVPCGDAVGFAAALEDLADRCAAGSVEIAS</sequence>
<dbReference type="Pfam" id="PF13579">
    <property type="entry name" value="Glyco_trans_4_4"/>
    <property type="match status" value="1"/>
</dbReference>
<comment type="caution">
    <text evidence="2">The sequence shown here is derived from an EMBL/GenBank/DDBJ whole genome shotgun (WGS) entry which is preliminary data.</text>
</comment>